<dbReference type="InterPro" id="IPR006674">
    <property type="entry name" value="HD_domain"/>
</dbReference>
<evidence type="ECO:0000259" key="1">
    <source>
        <dbReference type="Pfam" id="PF01966"/>
    </source>
</evidence>
<dbReference type="SUPFAM" id="SSF109604">
    <property type="entry name" value="HD-domain/PDEase-like"/>
    <property type="match status" value="1"/>
</dbReference>
<proteinExistence type="predicted"/>
<reference evidence="2" key="1">
    <citation type="submission" date="2022-12" db="EMBL/GenBank/DDBJ databases">
        <title>Clostridium sp. nov., isolated from industrial wastewater.</title>
        <authorList>
            <person name="Jiayan W."/>
        </authorList>
    </citation>
    <scope>NUCLEOTIDE SEQUENCE</scope>
    <source>
        <strain evidence="2">ZC22-4</strain>
    </source>
</reference>
<comment type="caution">
    <text evidence="2">The sequence shown here is derived from an EMBL/GenBank/DDBJ whole genome shotgun (WGS) entry which is preliminary data.</text>
</comment>
<sequence>MRDIKEVKEKIINLLTSVERKGIDRVIKYLEESDFFVAPASTRFHGNYQGGLAEHSLNVYELFKEKNERYDFGLSEDTVKIGSLLHDICKVNFYTVYDKNVNIAGAGEKPKWVKQPAYGVKDDLPIGHGEKSVIRLLQFINLTKYEIFIIRWHMGGFEPKENLNNISLSWNMCNAAVALHTADLESSYILEEHFEPGENKNQTKLRGAR</sequence>
<dbReference type="Gene3D" id="1.10.3210.10">
    <property type="entry name" value="Hypothetical protein af1432"/>
    <property type="match status" value="1"/>
</dbReference>
<dbReference type="CDD" id="cd00077">
    <property type="entry name" value="HDc"/>
    <property type="match status" value="1"/>
</dbReference>
<evidence type="ECO:0000313" key="3">
    <source>
        <dbReference type="Proteomes" id="UP001144612"/>
    </source>
</evidence>
<dbReference type="Proteomes" id="UP001144612">
    <property type="component" value="Unassembled WGS sequence"/>
</dbReference>
<accession>A0ABT4D960</accession>
<dbReference type="RefSeq" id="WP_268061255.1">
    <property type="nucleotide sequence ID" value="NZ_JAPQFJ010000008.1"/>
</dbReference>
<name>A0ABT4D960_9CLOT</name>
<dbReference type="EMBL" id="JAPQFJ010000008">
    <property type="protein sequence ID" value="MCY6958840.1"/>
    <property type="molecule type" value="Genomic_DNA"/>
</dbReference>
<feature type="domain" description="HD" evidence="1">
    <location>
        <begin position="53"/>
        <end position="107"/>
    </location>
</feature>
<gene>
    <name evidence="2" type="ORF">OW729_09520</name>
</gene>
<dbReference type="InterPro" id="IPR003607">
    <property type="entry name" value="HD/PDEase_dom"/>
</dbReference>
<organism evidence="2 3">
    <name type="scientific">Clostridium brassicae</name>
    <dbReference type="NCBI Taxonomy" id="2999072"/>
    <lineage>
        <taxon>Bacteria</taxon>
        <taxon>Bacillati</taxon>
        <taxon>Bacillota</taxon>
        <taxon>Clostridia</taxon>
        <taxon>Eubacteriales</taxon>
        <taxon>Clostridiaceae</taxon>
        <taxon>Clostridium</taxon>
    </lineage>
</organism>
<protein>
    <submittedName>
        <fullName evidence="2">HD domain-containing protein</fullName>
    </submittedName>
</protein>
<dbReference type="Pfam" id="PF01966">
    <property type="entry name" value="HD"/>
    <property type="match status" value="1"/>
</dbReference>
<keyword evidence="3" id="KW-1185">Reference proteome</keyword>
<evidence type="ECO:0000313" key="2">
    <source>
        <dbReference type="EMBL" id="MCY6958840.1"/>
    </source>
</evidence>